<evidence type="ECO:0000313" key="3">
    <source>
        <dbReference type="EMBL" id="QIB67073.1"/>
    </source>
</evidence>
<evidence type="ECO:0000259" key="2">
    <source>
        <dbReference type="Pfam" id="PF13609"/>
    </source>
</evidence>
<protein>
    <submittedName>
        <fullName evidence="3">Porin</fullName>
    </submittedName>
</protein>
<dbReference type="PROSITE" id="PS51257">
    <property type="entry name" value="PROKAR_LIPOPROTEIN"/>
    <property type="match status" value="1"/>
</dbReference>
<dbReference type="SUPFAM" id="SSF56935">
    <property type="entry name" value="Porins"/>
    <property type="match status" value="1"/>
</dbReference>
<evidence type="ECO:0000313" key="4">
    <source>
        <dbReference type="Proteomes" id="UP000477680"/>
    </source>
</evidence>
<sequence>MTTRSCNHLVFFALACVCSGVVADTREGTPFLSINGYGTLGVVHSNDDKADYIGDLLRPNGAGYTRSWSADIDSRIGLQALAGITPKLSVVVQLVSEQRYDNSYRPTTEWANVKYEFTPDFSVRIGRFVQPTFLFADTRKVAYTYPWVRPPTEVYRLVPTSHNDGVDVSYSVQFGELVQTLVASYGNLDAQSPDRLGGGKSEGRDTFSAMSTTEYGSATLRISYHQTHLTIVDFNSLFDAFRQFGTEGMEIADRYDSDGDRVKFLGIGINYDPGQWFVIGEAGAVDYQNVLGKSTAWYISAGYRFGTLTPYASFAKLNYTDMTSDPGLTLSSLPPHLVGPAAGLNAGLNDILGRAAAQETTTVGLRWDFMQNVALKLQYEFIQRDDGSPGTFGNPQPGFEPGGDVDLFSASINFVF</sequence>
<dbReference type="EMBL" id="CP048711">
    <property type="protein sequence ID" value="QIB67073.1"/>
    <property type="molecule type" value="Genomic_DNA"/>
</dbReference>
<dbReference type="Gene3D" id="2.40.160.10">
    <property type="entry name" value="Porin"/>
    <property type="match status" value="1"/>
</dbReference>
<name>A0A6C0U5G4_9GAMM</name>
<proteinExistence type="predicted"/>
<gene>
    <name evidence="3" type="ORF">G3T16_18415</name>
</gene>
<feature type="chain" id="PRO_5025624682" evidence="1">
    <location>
        <begin position="24"/>
        <end position="416"/>
    </location>
</feature>
<accession>A0A6C0U5G4</accession>
<feature type="domain" description="Porin" evidence="2">
    <location>
        <begin position="13"/>
        <end position="386"/>
    </location>
</feature>
<dbReference type="AlphaFoldDB" id="A0A6C0U5G4"/>
<reference evidence="3 4" key="1">
    <citation type="submission" date="2020-02" db="EMBL/GenBank/DDBJ databases">
        <title>Genome sequencing for Kineobactrum sp. M2.</title>
        <authorList>
            <person name="Park S.-J."/>
        </authorList>
    </citation>
    <scope>NUCLEOTIDE SEQUENCE [LARGE SCALE GENOMIC DNA]</scope>
    <source>
        <strain evidence="3 4">M2</strain>
    </source>
</reference>
<feature type="signal peptide" evidence="1">
    <location>
        <begin position="1"/>
        <end position="23"/>
    </location>
</feature>
<dbReference type="GO" id="GO:0015288">
    <property type="term" value="F:porin activity"/>
    <property type="evidence" value="ECO:0007669"/>
    <property type="project" value="InterPro"/>
</dbReference>
<dbReference type="RefSeq" id="WP_163496501.1">
    <property type="nucleotide sequence ID" value="NZ_CP048711.1"/>
</dbReference>
<keyword evidence="4" id="KW-1185">Reference proteome</keyword>
<dbReference type="InterPro" id="IPR023614">
    <property type="entry name" value="Porin_dom_sf"/>
</dbReference>
<dbReference type="Proteomes" id="UP000477680">
    <property type="component" value="Chromosome"/>
</dbReference>
<dbReference type="Pfam" id="PF13609">
    <property type="entry name" value="Porin_4"/>
    <property type="match status" value="1"/>
</dbReference>
<dbReference type="InterPro" id="IPR033900">
    <property type="entry name" value="Gram_neg_porin_domain"/>
</dbReference>
<keyword evidence="1" id="KW-0732">Signal</keyword>
<organism evidence="3 4">
    <name type="scientific">Kineobactrum salinum</name>
    <dbReference type="NCBI Taxonomy" id="2708301"/>
    <lineage>
        <taxon>Bacteria</taxon>
        <taxon>Pseudomonadati</taxon>
        <taxon>Pseudomonadota</taxon>
        <taxon>Gammaproteobacteria</taxon>
        <taxon>Cellvibrionales</taxon>
        <taxon>Halieaceae</taxon>
        <taxon>Kineobactrum</taxon>
    </lineage>
</organism>
<dbReference type="GO" id="GO:0016020">
    <property type="term" value="C:membrane"/>
    <property type="evidence" value="ECO:0007669"/>
    <property type="project" value="InterPro"/>
</dbReference>
<dbReference type="KEGG" id="kim:G3T16_18415"/>
<evidence type="ECO:0000256" key="1">
    <source>
        <dbReference type="SAM" id="SignalP"/>
    </source>
</evidence>